<gene>
    <name evidence="1" type="ORF">BU25DRAFT_105679</name>
</gene>
<name>A0ACB6RVU6_9PLEO</name>
<proteinExistence type="predicted"/>
<comment type="caution">
    <text evidence="1">The sequence shown here is derived from an EMBL/GenBank/DDBJ whole genome shotgun (WGS) entry which is preliminary data.</text>
</comment>
<accession>A0ACB6RVU6</accession>
<dbReference type="Proteomes" id="UP000799754">
    <property type="component" value="Unassembled WGS sequence"/>
</dbReference>
<reference evidence="1" key="1">
    <citation type="journal article" date="2020" name="Stud. Mycol.">
        <title>101 Dothideomycetes genomes: a test case for predicting lifestyles and emergence of pathogens.</title>
        <authorList>
            <person name="Haridas S."/>
            <person name="Albert R."/>
            <person name="Binder M."/>
            <person name="Bloem J."/>
            <person name="Labutti K."/>
            <person name="Salamov A."/>
            <person name="Andreopoulos B."/>
            <person name="Baker S."/>
            <person name="Barry K."/>
            <person name="Bills G."/>
            <person name="Bluhm B."/>
            <person name="Cannon C."/>
            <person name="Castanera R."/>
            <person name="Culley D."/>
            <person name="Daum C."/>
            <person name="Ezra D."/>
            <person name="Gonzalez J."/>
            <person name="Henrissat B."/>
            <person name="Kuo A."/>
            <person name="Liang C."/>
            <person name="Lipzen A."/>
            <person name="Lutzoni F."/>
            <person name="Magnuson J."/>
            <person name="Mondo S."/>
            <person name="Nolan M."/>
            <person name="Ohm R."/>
            <person name="Pangilinan J."/>
            <person name="Park H.-J."/>
            <person name="Ramirez L."/>
            <person name="Alfaro M."/>
            <person name="Sun H."/>
            <person name="Tritt A."/>
            <person name="Yoshinaga Y."/>
            <person name="Zwiers L.-H."/>
            <person name="Turgeon B."/>
            <person name="Goodwin S."/>
            <person name="Spatafora J."/>
            <person name="Crous P."/>
            <person name="Grigoriev I."/>
        </authorList>
    </citation>
    <scope>NUCLEOTIDE SEQUENCE</scope>
    <source>
        <strain evidence="1">CBS 525.71</strain>
    </source>
</reference>
<sequence length="190" mass="22302">MPTIITAGLDADRQRHLDSPPESRRRSNFASPTPAYSKSPSHPWQPNYSSTFVRQHPFPSLCMRERRITFCNEYHDCELPRHYQRRFRRSDALRFASRARRRNKRLKIRGRLLCSEGQKRGHDLRLRYDHGCHIGYGFAWLSLNTLTFLIWAAWCGSIWKSHGWASSAGLFLRLVPTLFRAEDEASTLDR</sequence>
<dbReference type="EMBL" id="MU006723">
    <property type="protein sequence ID" value="KAF2625908.1"/>
    <property type="molecule type" value="Genomic_DNA"/>
</dbReference>
<evidence type="ECO:0000313" key="1">
    <source>
        <dbReference type="EMBL" id="KAF2625908.1"/>
    </source>
</evidence>
<keyword evidence="2" id="KW-1185">Reference proteome</keyword>
<organism evidence="1 2">
    <name type="scientific">Macroventuria anomochaeta</name>
    <dbReference type="NCBI Taxonomy" id="301207"/>
    <lineage>
        <taxon>Eukaryota</taxon>
        <taxon>Fungi</taxon>
        <taxon>Dikarya</taxon>
        <taxon>Ascomycota</taxon>
        <taxon>Pezizomycotina</taxon>
        <taxon>Dothideomycetes</taxon>
        <taxon>Pleosporomycetidae</taxon>
        <taxon>Pleosporales</taxon>
        <taxon>Pleosporineae</taxon>
        <taxon>Didymellaceae</taxon>
        <taxon>Macroventuria</taxon>
    </lineage>
</organism>
<protein>
    <submittedName>
        <fullName evidence="1">Uncharacterized protein</fullName>
    </submittedName>
</protein>
<evidence type="ECO:0000313" key="2">
    <source>
        <dbReference type="Proteomes" id="UP000799754"/>
    </source>
</evidence>